<dbReference type="SUPFAM" id="SSF47384">
    <property type="entry name" value="Homodimeric domain of signal transducing histidine kinase"/>
    <property type="match status" value="1"/>
</dbReference>
<dbReference type="InterPro" id="IPR008207">
    <property type="entry name" value="Sig_transdc_His_kin_Hpt_dom"/>
</dbReference>
<evidence type="ECO:0000259" key="18">
    <source>
        <dbReference type="PROSITE" id="PS50112"/>
    </source>
</evidence>
<keyword evidence="4" id="KW-1003">Cell membrane</keyword>
<keyword evidence="6 15" id="KW-0812">Transmembrane</keyword>
<keyword evidence="22" id="KW-1185">Reference proteome</keyword>
<feature type="domain" description="Response regulatory" evidence="17">
    <location>
        <begin position="758"/>
        <end position="879"/>
    </location>
</feature>
<dbReference type="Gene3D" id="3.40.50.2300">
    <property type="match status" value="1"/>
</dbReference>
<evidence type="ECO:0000256" key="15">
    <source>
        <dbReference type="SAM" id="Phobius"/>
    </source>
</evidence>
<feature type="modified residue" description="Phosphohistidine" evidence="12">
    <location>
        <position position="958"/>
    </location>
</feature>
<dbReference type="PROSITE" id="PS50894">
    <property type="entry name" value="HPT"/>
    <property type="match status" value="1"/>
</dbReference>
<reference evidence="21" key="1">
    <citation type="submission" date="2022-07" db="EMBL/GenBank/DDBJ databases">
        <title>Arcobacter roscoffensis sp. nov., a marine bacterium isolated from coastal seawater collected from Roscoff, France.</title>
        <authorList>
            <person name="Pascual J."/>
            <person name="Lepeaux C."/>
            <person name="Methner A."/>
            <person name="Overmann J."/>
        </authorList>
    </citation>
    <scope>NUCLEOTIDE SEQUENCE</scope>
    <source>
        <strain evidence="21">ARW1-2F2</strain>
    </source>
</reference>
<dbReference type="PANTHER" id="PTHR45339">
    <property type="entry name" value="HYBRID SIGNAL TRANSDUCTION HISTIDINE KINASE J"/>
    <property type="match status" value="1"/>
</dbReference>
<dbReference type="PANTHER" id="PTHR45339:SF1">
    <property type="entry name" value="HYBRID SIGNAL TRANSDUCTION HISTIDINE KINASE J"/>
    <property type="match status" value="1"/>
</dbReference>
<dbReference type="Pfam" id="PF11845">
    <property type="entry name" value="Tll0287-like"/>
    <property type="match status" value="1"/>
</dbReference>
<dbReference type="Gene3D" id="1.20.120.160">
    <property type="entry name" value="HPT domain"/>
    <property type="match status" value="1"/>
</dbReference>
<dbReference type="Gene3D" id="3.30.565.10">
    <property type="entry name" value="Histidine kinase-like ATPase, C-terminal domain"/>
    <property type="match status" value="1"/>
</dbReference>
<dbReference type="InterPro" id="IPR036097">
    <property type="entry name" value="HisK_dim/P_sf"/>
</dbReference>
<evidence type="ECO:0000256" key="14">
    <source>
        <dbReference type="SAM" id="Coils"/>
    </source>
</evidence>
<dbReference type="EMBL" id="CP100595">
    <property type="protein sequence ID" value="UTJ07588.1"/>
    <property type="molecule type" value="Genomic_DNA"/>
</dbReference>
<dbReference type="InterPro" id="IPR000700">
    <property type="entry name" value="PAS-assoc_C"/>
</dbReference>
<dbReference type="InterPro" id="IPR000014">
    <property type="entry name" value="PAS"/>
</dbReference>
<dbReference type="SMART" id="SM00086">
    <property type="entry name" value="PAC"/>
    <property type="match status" value="1"/>
</dbReference>
<dbReference type="InterPro" id="IPR036890">
    <property type="entry name" value="HATPase_C_sf"/>
</dbReference>
<dbReference type="SUPFAM" id="SSF47226">
    <property type="entry name" value="Histidine-containing phosphotransfer domain, HPT domain"/>
    <property type="match status" value="1"/>
</dbReference>
<dbReference type="CDD" id="cd00082">
    <property type="entry name" value="HisKA"/>
    <property type="match status" value="1"/>
</dbReference>
<sequence length="1006" mass="115068">MNLSKKILSPFINPFTGPIFVITIILTVSMVFIIPKYTNANNKTQMEEKALELIDNLKKTRAYYTEKIISKIKGHENININFDHETNTKTIPLPATLLHDLSLLLPKNEIEIKMYSNYPFPNRENRVLKEHEKMTLSYLVNNPSEIYTQEISSNSTKKYKVAIADVFTDMSCVNCHNTRADTPKNNWKLGDVRGVIEVSMPYRNEFILTTQQTLIMVSILIFFILILAIHYNIISEKNEKQHKEAKETLESEVENRTQDLRNANKLLNQYKRAVDLSAIVSKTDKNGKITYVNDAFIKISKYTQEELIGENHNIVRHPDMPTSLFEEVWNTILSKQIWKGQIKNKDKEGKDYYVNTTIVPILNYENEIEEFLAIRLDITDVIISQIKAQKADEAKSTFLANMSHEIRTPLNAIIGFSDILCKSKSLDIHGVKQARIIQSSANSLLSIINDILDISKIESGNFDITIDNTDLYFISEHVIELFSKNAIEKNLKLIFNIDHRIPMCILTDGVRVRQVLSNLLSNAIKFTPQHGKVELNISLQSISDGKATINFEIKDTGIGIPDDKLDNVFRPFIQVDHKSTREFEGTGLGLSICSHIIEALGSKIGIKSSIGLGTSFFFDLTFDVCDDSIHTNKEYLHHLNFKVENTDNDLYHYIKRYLSIFGTININKSSSKDIYIFNYNKDHNLDDFRQLHKDNPILILFEYEEDLSKLILEDNEQALSLPFYASKVNDALQELQKKAVDSMPSINEDSLLESFNGNILVAEDNLANQELISYILESFGLNYNIKPNGKETLDEFISKPEAYDLVLMDINMPIMDGIEAFNAIREHEKQHALGTIPIIALTANAIKGDRERFLNIGMNEYLSKPVNTNELKFLFDKFLNKKEAMHSKPSLEESNLSKKEVVETFEIDIDKVISKLGVSKNIAIMIIEKFKKEIHKDLDELHSFIQDNDHENISAKAHYIKNSCLNLALDDICLNLQSLENSMDLSVNEINDCFNYIRKQLSSIKA</sequence>
<evidence type="ECO:0000256" key="3">
    <source>
        <dbReference type="ARBA" id="ARBA00012438"/>
    </source>
</evidence>
<evidence type="ECO:0000256" key="1">
    <source>
        <dbReference type="ARBA" id="ARBA00000085"/>
    </source>
</evidence>
<dbReference type="InterPro" id="IPR003661">
    <property type="entry name" value="HisK_dim/P_dom"/>
</dbReference>
<evidence type="ECO:0000259" key="16">
    <source>
        <dbReference type="PROSITE" id="PS50109"/>
    </source>
</evidence>
<dbReference type="CDD" id="cd00130">
    <property type="entry name" value="PAS"/>
    <property type="match status" value="1"/>
</dbReference>
<evidence type="ECO:0000256" key="13">
    <source>
        <dbReference type="PROSITE-ProRule" id="PRU00169"/>
    </source>
</evidence>
<dbReference type="NCBIfam" id="TIGR00229">
    <property type="entry name" value="sensory_box"/>
    <property type="match status" value="1"/>
</dbReference>
<dbReference type="Gene3D" id="3.30.450.20">
    <property type="entry name" value="PAS domain"/>
    <property type="match status" value="1"/>
</dbReference>
<dbReference type="InterPro" id="IPR001610">
    <property type="entry name" value="PAC"/>
</dbReference>
<dbReference type="SUPFAM" id="SSF52172">
    <property type="entry name" value="CheY-like"/>
    <property type="match status" value="1"/>
</dbReference>
<dbReference type="InterPro" id="IPR003594">
    <property type="entry name" value="HATPase_dom"/>
</dbReference>
<keyword evidence="9 15" id="KW-1133">Transmembrane helix</keyword>
<feature type="modified residue" description="4-aspartylphosphate" evidence="13">
    <location>
        <position position="809"/>
    </location>
</feature>
<dbReference type="InterPro" id="IPR021796">
    <property type="entry name" value="Tll0287-like_dom"/>
</dbReference>
<evidence type="ECO:0000256" key="7">
    <source>
        <dbReference type="ARBA" id="ARBA00022741"/>
    </source>
</evidence>
<dbReference type="CDD" id="cd16922">
    <property type="entry name" value="HATPase_EvgS-ArcB-TorS-like"/>
    <property type="match status" value="1"/>
</dbReference>
<feature type="transmembrane region" description="Helical" evidence="15">
    <location>
        <begin position="213"/>
        <end position="233"/>
    </location>
</feature>
<evidence type="ECO:0000256" key="10">
    <source>
        <dbReference type="ARBA" id="ARBA00023012"/>
    </source>
</evidence>
<gene>
    <name evidence="21" type="ORF">NJU99_05680</name>
</gene>
<feature type="domain" description="HPt" evidence="20">
    <location>
        <begin position="919"/>
        <end position="1006"/>
    </location>
</feature>
<feature type="domain" description="Histidine kinase" evidence="16">
    <location>
        <begin position="401"/>
        <end position="624"/>
    </location>
</feature>
<dbReference type="EC" id="2.7.13.3" evidence="3"/>
<dbReference type="InterPro" id="IPR011006">
    <property type="entry name" value="CheY-like_superfamily"/>
</dbReference>
<evidence type="ECO:0000256" key="11">
    <source>
        <dbReference type="ARBA" id="ARBA00023136"/>
    </source>
</evidence>
<dbReference type="InterPro" id="IPR036641">
    <property type="entry name" value="HPT_dom_sf"/>
</dbReference>
<evidence type="ECO:0000256" key="9">
    <source>
        <dbReference type="ARBA" id="ARBA00022989"/>
    </source>
</evidence>
<evidence type="ECO:0000259" key="20">
    <source>
        <dbReference type="PROSITE" id="PS50894"/>
    </source>
</evidence>
<evidence type="ECO:0000313" key="22">
    <source>
        <dbReference type="Proteomes" id="UP001060012"/>
    </source>
</evidence>
<organism evidence="21 22">
    <name type="scientific">Arcobacter roscoffensis</name>
    <dbReference type="NCBI Taxonomy" id="2961520"/>
    <lineage>
        <taxon>Bacteria</taxon>
        <taxon>Pseudomonadati</taxon>
        <taxon>Campylobacterota</taxon>
        <taxon>Epsilonproteobacteria</taxon>
        <taxon>Campylobacterales</taxon>
        <taxon>Arcobacteraceae</taxon>
        <taxon>Arcobacter</taxon>
    </lineage>
</organism>
<evidence type="ECO:0000256" key="12">
    <source>
        <dbReference type="PROSITE-ProRule" id="PRU00110"/>
    </source>
</evidence>
<keyword evidence="14" id="KW-0175">Coiled coil</keyword>
<feature type="coiled-coil region" evidence="14">
    <location>
        <begin position="235"/>
        <end position="273"/>
    </location>
</feature>
<keyword evidence="11 15" id="KW-0472">Membrane</keyword>
<dbReference type="CDD" id="cd17546">
    <property type="entry name" value="REC_hyHK_CKI1_RcsC-like"/>
    <property type="match status" value="1"/>
</dbReference>
<proteinExistence type="predicted"/>
<evidence type="ECO:0000256" key="5">
    <source>
        <dbReference type="ARBA" id="ARBA00022553"/>
    </source>
</evidence>
<dbReference type="InterPro" id="IPR001789">
    <property type="entry name" value="Sig_transdc_resp-reg_receiver"/>
</dbReference>
<dbReference type="Pfam" id="PF00512">
    <property type="entry name" value="HisKA"/>
    <property type="match status" value="1"/>
</dbReference>
<dbReference type="SMART" id="SM00387">
    <property type="entry name" value="HATPase_c"/>
    <property type="match status" value="1"/>
</dbReference>
<dbReference type="InterPro" id="IPR035965">
    <property type="entry name" value="PAS-like_dom_sf"/>
</dbReference>
<dbReference type="PROSITE" id="PS50110">
    <property type="entry name" value="RESPONSE_REGULATORY"/>
    <property type="match status" value="1"/>
</dbReference>
<dbReference type="InterPro" id="IPR013767">
    <property type="entry name" value="PAS_fold"/>
</dbReference>
<dbReference type="SUPFAM" id="SSF55874">
    <property type="entry name" value="ATPase domain of HSP90 chaperone/DNA topoisomerase II/histidine kinase"/>
    <property type="match status" value="1"/>
</dbReference>
<dbReference type="PROSITE" id="PS50112">
    <property type="entry name" value="PAS"/>
    <property type="match status" value="1"/>
</dbReference>
<evidence type="ECO:0000256" key="4">
    <source>
        <dbReference type="ARBA" id="ARBA00022475"/>
    </source>
</evidence>
<evidence type="ECO:0000259" key="19">
    <source>
        <dbReference type="PROSITE" id="PS50113"/>
    </source>
</evidence>
<dbReference type="SUPFAM" id="SSF55785">
    <property type="entry name" value="PYP-like sensor domain (PAS domain)"/>
    <property type="match status" value="1"/>
</dbReference>
<dbReference type="SMART" id="SM00388">
    <property type="entry name" value="HisKA"/>
    <property type="match status" value="1"/>
</dbReference>
<dbReference type="PRINTS" id="PR00344">
    <property type="entry name" value="BCTRLSENSOR"/>
</dbReference>
<feature type="transmembrane region" description="Helical" evidence="15">
    <location>
        <begin position="15"/>
        <end position="34"/>
    </location>
</feature>
<evidence type="ECO:0000256" key="6">
    <source>
        <dbReference type="ARBA" id="ARBA00022692"/>
    </source>
</evidence>
<name>A0ABY5E8W5_9BACT</name>
<dbReference type="Pfam" id="PF02518">
    <property type="entry name" value="HATPase_c"/>
    <property type="match status" value="1"/>
</dbReference>
<dbReference type="Pfam" id="PF00072">
    <property type="entry name" value="Response_reg"/>
    <property type="match status" value="1"/>
</dbReference>
<evidence type="ECO:0000256" key="8">
    <source>
        <dbReference type="ARBA" id="ARBA00022840"/>
    </source>
</evidence>
<feature type="domain" description="PAS" evidence="18">
    <location>
        <begin position="266"/>
        <end position="319"/>
    </location>
</feature>
<dbReference type="InterPro" id="IPR005467">
    <property type="entry name" value="His_kinase_dom"/>
</dbReference>
<dbReference type="Proteomes" id="UP001060012">
    <property type="component" value="Chromosome"/>
</dbReference>
<dbReference type="GO" id="GO:0005524">
    <property type="term" value="F:ATP binding"/>
    <property type="evidence" value="ECO:0007669"/>
    <property type="project" value="UniProtKB-KW"/>
</dbReference>
<dbReference type="RefSeq" id="WP_254577762.1">
    <property type="nucleotide sequence ID" value="NZ_CP100595.1"/>
</dbReference>
<evidence type="ECO:0000256" key="2">
    <source>
        <dbReference type="ARBA" id="ARBA00004651"/>
    </source>
</evidence>
<keyword evidence="5 13" id="KW-0597">Phosphoprotein</keyword>
<keyword evidence="7" id="KW-0547">Nucleotide-binding</keyword>
<keyword evidence="8 21" id="KW-0067">ATP-binding</keyword>
<comment type="catalytic activity">
    <reaction evidence="1">
        <text>ATP + protein L-histidine = ADP + protein N-phospho-L-histidine.</text>
        <dbReference type="EC" id="2.7.13.3"/>
    </reaction>
</comment>
<dbReference type="SMART" id="SM00448">
    <property type="entry name" value="REC"/>
    <property type="match status" value="1"/>
</dbReference>
<dbReference type="Gene3D" id="1.10.287.130">
    <property type="match status" value="1"/>
</dbReference>
<evidence type="ECO:0000259" key="17">
    <source>
        <dbReference type="PROSITE" id="PS50110"/>
    </source>
</evidence>
<accession>A0ABY5E8W5</accession>
<dbReference type="PROSITE" id="PS50109">
    <property type="entry name" value="HIS_KIN"/>
    <property type="match status" value="1"/>
</dbReference>
<protein>
    <recommendedName>
        <fullName evidence="3">histidine kinase</fullName>
        <ecNumber evidence="3">2.7.13.3</ecNumber>
    </recommendedName>
</protein>
<dbReference type="PROSITE" id="PS50113">
    <property type="entry name" value="PAC"/>
    <property type="match status" value="1"/>
</dbReference>
<dbReference type="InterPro" id="IPR004358">
    <property type="entry name" value="Sig_transdc_His_kin-like_C"/>
</dbReference>
<keyword evidence="10" id="KW-0902">Two-component regulatory system</keyword>
<comment type="subcellular location">
    <subcellularLocation>
        <location evidence="2">Cell membrane</location>
        <topology evidence="2">Multi-pass membrane protein</topology>
    </subcellularLocation>
</comment>
<dbReference type="Pfam" id="PF00989">
    <property type="entry name" value="PAS"/>
    <property type="match status" value="1"/>
</dbReference>
<feature type="domain" description="PAC" evidence="19">
    <location>
        <begin position="336"/>
        <end position="390"/>
    </location>
</feature>
<dbReference type="SMART" id="SM00091">
    <property type="entry name" value="PAS"/>
    <property type="match status" value="1"/>
</dbReference>
<evidence type="ECO:0000313" key="21">
    <source>
        <dbReference type="EMBL" id="UTJ07588.1"/>
    </source>
</evidence>